<feature type="domain" description="NADH:ubiquinone oxidoreductase chain 4 N-terminal" evidence="19">
    <location>
        <begin position="1"/>
        <end position="93"/>
    </location>
</feature>
<dbReference type="Pfam" id="PF00361">
    <property type="entry name" value="Proton_antipo_M"/>
    <property type="match status" value="1"/>
</dbReference>
<name>A0A6B9DEY9_UNDVU</name>
<dbReference type="EMBL" id="MN603005">
    <property type="protein sequence ID" value="QGX04669.1"/>
    <property type="molecule type" value="Genomic_DNA"/>
</dbReference>
<evidence type="ECO:0000256" key="11">
    <source>
        <dbReference type="ARBA" id="ARBA00022989"/>
    </source>
</evidence>
<feature type="transmembrane region" description="Helical" evidence="17">
    <location>
        <begin position="45"/>
        <end position="67"/>
    </location>
</feature>
<feature type="transmembrane region" description="Helical" evidence="17">
    <location>
        <begin position="79"/>
        <end position="96"/>
    </location>
</feature>
<evidence type="ECO:0000259" key="18">
    <source>
        <dbReference type="Pfam" id="PF00361"/>
    </source>
</evidence>
<comment type="function">
    <text evidence="1">Core subunit of the mitochondrial membrane respiratory chain NADH dehydrogenase (Complex I) that is believed to belong to the minimal assembly required for catalysis. Complex I functions in the transfer of electrons from NADH to the respiratory chain. The immediate electron acceptor for the enzyme is believed to be ubiquinone.</text>
</comment>
<accession>A0A6B9DEY9</accession>
<feature type="transmembrane region" description="Helical" evidence="17">
    <location>
        <begin position="411"/>
        <end position="430"/>
    </location>
</feature>
<evidence type="ECO:0000256" key="10">
    <source>
        <dbReference type="ARBA" id="ARBA00022982"/>
    </source>
</evidence>
<dbReference type="GO" id="GO:0042773">
    <property type="term" value="P:ATP synthesis coupled electron transport"/>
    <property type="evidence" value="ECO:0007669"/>
    <property type="project" value="InterPro"/>
</dbReference>
<evidence type="ECO:0000256" key="1">
    <source>
        <dbReference type="ARBA" id="ARBA00003257"/>
    </source>
</evidence>
<evidence type="ECO:0000256" key="15">
    <source>
        <dbReference type="ARBA" id="ARBA00023136"/>
    </source>
</evidence>
<dbReference type="GO" id="GO:0015990">
    <property type="term" value="P:electron transport coupled proton transport"/>
    <property type="evidence" value="ECO:0007669"/>
    <property type="project" value="TreeGrafter"/>
</dbReference>
<feature type="transmembrane region" description="Helical" evidence="17">
    <location>
        <begin position="12"/>
        <end position="33"/>
    </location>
</feature>
<gene>
    <name evidence="20" type="primary">ND4</name>
</gene>
<feature type="transmembrane region" description="Helical" evidence="17">
    <location>
        <begin position="204"/>
        <end position="223"/>
    </location>
</feature>
<dbReference type="GO" id="GO:0031966">
    <property type="term" value="C:mitochondrial membrane"/>
    <property type="evidence" value="ECO:0007669"/>
    <property type="project" value="UniProtKB-SubCell"/>
</dbReference>
<keyword evidence="12 17" id="KW-0520">NAD</keyword>
<comment type="function">
    <text evidence="17">Core subunit of the mitochondrial membrane respiratory chain NADH dehydrogenase (Complex I) which catalyzes electron transfer from NADH through the respiratory chain, using ubiquinone as an electron acceptor. Essential for the catalytic activity and assembly of complex I.</text>
</comment>
<evidence type="ECO:0000256" key="5">
    <source>
        <dbReference type="ARBA" id="ARBA00021006"/>
    </source>
</evidence>
<proteinExistence type="inferred from homology"/>
<dbReference type="InterPro" id="IPR000260">
    <property type="entry name" value="NADH4_N"/>
</dbReference>
<evidence type="ECO:0000256" key="2">
    <source>
        <dbReference type="ARBA" id="ARBA00004225"/>
    </source>
</evidence>
<keyword evidence="14 17" id="KW-0496">Mitochondrion</keyword>
<comment type="similarity">
    <text evidence="3 17">Belongs to the complex I subunit 4 family.</text>
</comment>
<sequence>MMKFMIISTIMLMMPGSIQMLISILLAFMMFLSMNMYNMCNYQNIFNMDMITLSLIILTLWVTKLMVFSQFNSLMKNSIYNMFFILYLSLLLSFSTTNMFMFYFFFEWSLIPIFLIILGWGYQMERFKASLYLFFYTMFASLPLLLTIMMMSFYSPTMYNLCFLNPNFFMKNMFNLTLILAFLVKFPMFLVHQWLPKAHVEAPVGGSMILAGILLKLGGYGIIRLSPILNPSSIMNNLMVLSCLGGGLLGIVCTSHSDMKVIIAYSSVVHMAFIILGVLSYSMWGVSGAMMMMISHGICSSGMFSCANMMYERSHSRNILSNKGFINLFPSLAIMWFMLCMANFGGPFTYNLISEIILIVNLNLLTSPLIVSVILISFFSAAYNLILYSNTQQGSLINSIHSFNMFNSRELIVLLSHIFPLIFISMSPMMI</sequence>
<dbReference type="Pfam" id="PF01059">
    <property type="entry name" value="Oxidored_q5_N"/>
    <property type="match status" value="1"/>
</dbReference>
<comment type="subcellular location">
    <subcellularLocation>
        <location evidence="2 17">Mitochondrion membrane</location>
        <topology evidence="2 17">Multi-pass membrane protein</topology>
    </subcellularLocation>
</comment>
<evidence type="ECO:0000256" key="16">
    <source>
        <dbReference type="ARBA" id="ARBA00049551"/>
    </source>
</evidence>
<feature type="transmembrane region" description="Helical" evidence="17">
    <location>
        <begin position="174"/>
        <end position="192"/>
    </location>
</feature>
<feature type="transmembrane region" description="Helical" evidence="17">
    <location>
        <begin position="102"/>
        <end position="121"/>
    </location>
</feature>
<keyword evidence="15 17" id="KW-0472">Membrane</keyword>
<geneLocation type="mitochondrion" evidence="20"/>
<dbReference type="InterPro" id="IPR003918">
    <property type="entry name" value="NADH_UbQ_OxRdtase"/>
</dbReference>
<dbReference type="PANTHER" id="PTHR43507:SF20">
    <property type="entry name" value="NADH-UBIQUINONE OXIDOREDUCTASE CHAIN 4"/>
    <property type="match status" value="1"/>
</dbReference>
<reference evidence="20" key="1">
    <citation type="journal article" date="2019" name="Mitochondrial DNA Part B Resour">
        <title>The complete mitochondrial genome of Undinula vulgaris (Dana, 1849) (Crustacea: Calanoida: Calanidae).</title>
        <authorList>
            <person name="Back J."/>
            <person name="Kim H."/>
            <person name="Lee S.-H."/>
            <person name="Lee S.-H."/>
            <person name="Shin M.-H."/>
            <person name="Lim B.-J."/>
        </authorList>
    </citation>
    <scope>NUCLEOTIDE SEQUENCE</scope>
</reference>
<evidence type="ECO:0000256" key="9">
    <source>
        <dbReference type="ARBA" id="ARBA00022967"/>
    </source>
</evidence>
<evidence type="ECO:0000256" key="6">
    <source>
        <dbReference type="ARBA" id="ARBA00022448"/>
    </source>
</evidence>
<evidence type="ECO:0000313" key="20">
    <source>
        <dbReference type="EMBL" id="QGX04669.1"/>
    </source>
</evidence>
<evidence type="ECO:0000256" key="4">
    <source>
        <dbReference type="ARBA" id="ARBA00012944"/>
    </source>
</evidence>
<feature type="transmembrane region" description="Helical" evidence="17">
    <location>
        <begin position="133"/>
        <end position="154"/>
    </location>
</feature>
<dbReference type="GO" id="GO:0003954">
    <property type="term" value="F:NADH dehydrogenase activity"/>
    <property type="evidence" value="ECO:0007669"/>
    <property type="project" value="TreeGrafter"/>
</dbReference>
<evidence type="ECO:0000256" key="8">
    <source>
        <dbReference type="ARBA" id="ARBA00022692"/>
    </source>
</evidence>
<evidence type="ECO:0000256" key="3">
    <source>
        <dbReference type="ARBA" id="ARBA00009025"/>
    </source>
</evidence>
<keyword evidence="8 17" id="KW-0812">Transmembrane</keyword>
<evidence type="ECO:0000256" key="17">
    <source>
        <dbReference type="RuleBase" id="RU003297"/>
    </source>
</evidence>
<evidence type="ECO:0000256" key="14">
    <source>
        <dbReference type="ARBA" id="ARBA00023128"/>
    </source>
</evidence>
<feature type="transmembrane region" description="Helical" evidence="17">
    <location>
        <begin position="235"/>
        <end position="254"/>
    </location>
</feature>
<keyword evidence="13 17" id="KW-0830">Ubiquinone</keyword>
<dbReference type="EC" id="7.1.1.2" evidence="4 17"/>
<evidence type="ECO:0000256" key="12">
    <source>
        <dbReference type="ARBA" id="ARBA00023027"/>
    </source>
</evidence>
<keyword evidence="10 17" id="KW-0249">Electron transport</keyword>
<keyword evidence="9" id="KW-1278">Translocase</keyword>
<dbReference type="GO" id="GO:0008137">
    <property type="term" value="F:NADH dehydrogenase (ubiquinone) activity"/>
    <property type="evidence" value="ECO:0007669"/>
    <property type="project" value="UniProtKB-UniRule"/>
</dbReference>
<keyword evidence="11 17" id="KW-1133">Transmembrane helix</keyword>
<comment type="catalytic activity">
    <reaction evidence="16 17">
        <text>a ubiquinone + NADH + 5 H(+)(in) = a ubiquinol + NAD(+) + 4 H(+)(out)</text>
        <dbReference type="Rhea" id="RHEA:29091"/>
        <dbReference type="Rhea" id="RHEA-COMP:9565"/>
        <dbReference type="Rhea" id="RHEA-COMP:9566"/>
        <dbReference type="ChEBI" id="CHEBI:15378"/>
        <dbReference type="ChEBI" id="CHEBI:16389"/>
        <dbReference type="ChEBI" id="CHEBI:17976"/>
        <dbReference type="ChEBI" id="CHEBI:57540"/>
        <dbReference type="ChEBI" id="CHEBI:57945"/>
        <dbReference type="EC" id="7.1.1.2"/>
    </reaction>
</comment>
<feature type="domain" description="NADH:quinone oxidoreductase/Mrp antiporter transmembrane" evidence="18">
    <location>
        <begin position="97"/>
        <end position="377"/>
    </location>
</feature>
<evidence type="ECO:0000256" key="13">
    <source>
        <dbReference type="ARBA" id="ARBA00023075"/>
    </source>
</evidence>
<keyword evidence="7 17" id="KW-0679">Respiratory chain</keyword>
<feature type="transmembrane region" description="Helical" evidence="17">
    <location>
        <begin position="261"/>
        <end position="284"/>
    </location>
</feature>
<dbReference type="GO" id="GO:0048039">
    <property type="term" value="F:ubiquinone binding"/>
    <property type="evidence" value="ECO:0007669"/>
    <property type="project" value="TreeGrafter"/>
</dbReference>
<feature type="transmembrane region" description="Helical" evidence="17">
    <location>
        <begin position="332"/>
        <end position="353"/>
    </location>
</feature>
<dbReference type="PANTHER" id="PTHR43507">
    <property type="entry name" value="NADH-UBIQUINONE OXIDOREDUCTASE CHAIN 4"/>
    <property type="match status" value="1"/>
</dbReference>
<evidence type="ECO:0000259" key="19">
    <source>
        <dbReference type="Pfam" id="PF01059"/>
    </source>
</evidence>
<dbReference type="PRINTS" id="PR01437">
    <property type="entry name" value="NUOXDRDTASE4"/>
</dbReference>
<feature type="transmembrane region" description="Helical" evidence="17">
    <location>
        <begin position="365"/>
        <end position="390"/>
    </location>
</feature>
<organism evidence="20">
    <name type="scientific">Undinula vulgaris</name>
    <name type="common">Copepod</name>
    <dbReference type="NCBI Taxonomy" id="184747"/>
    <lineage>
        <taxon>Eukaryota</taxon>
        <taxon>Metazoa</taxon>
        <taxon>Ecdysozoa</taxon>
        <taxon>Arthropoda</taxon>
        <taxon>Crustacea</taxon>
        <taxon>Multicrustacea</taxon>
        <taxon>Hexanauplia</taxon>
        <taxon>Copepoda</taxon>
        <taxon>Calanoida</taxon>
        <taxon>Calanidae</taxon>
        <taxon>Undinula</taxon>
    </lineage>
</organism>
<evidence type="ECO:0000256" key="7">
    <source>
        <dbReference type="ARBA" id="ARBA00022660"/>
    </source>
</evidence>
<keyword evidence="6 17" id="KW-0813">Transport</keyword>
<feature type="transmembrane region" description="Helical" evidence="17">
    <location>
        <begin position="290"/>
        <end position="311"/>
    </location>
</feature>
<protein>
    <recommendedName>
        <fullName evidence="5 17">NADH-ubiquinone oxidoreductase chain 4</fullName>
        <ecNumber evidence="4 17">7.1.1.2</ecNumber>
    </recommendedName>
</protein>
<dbReference type="AlphaFoldDB" id="A0A6B9DEY9"/>
<dbReference type="InterPro" id="IPR001750">
    <property type="entry name" value="ND/Mrp_TM"/>
</dbReference>